<dbReference type="AlphaFoldDB" id="A0A5S4F0E4"/>
<dbReference type="EMBL" id="VCKY01000234">
    <property type="protein sequence ID" value="TMR09427.1"/>
    <property type="molecule type" value="Genomic_DNA"/>
</dbReference>
<feature type="non-terminal residue" evidence="1">
    <location>
        <position position="296"/>
    </location>
</feature>
<evidence type="ECO:0000313" key="1">
    <source>
        <dbReference type="EMBL" id="TMR09427.1"/>
    </source>
</evidence>
<sequence length="296" mass="31246">MDLLVVPPLTDFTTEVVPPAGMELLDLNERMVARLADPIRLRTAADRLAHGPLTALFGRAAAAILERGGFDDAHLRAVGTALGLAFDPAVRLAIDGLELTEGSVRSSRDVVGAARRCRLILPELSRAGEAAARARRVYVVVDDGCQLPAAFALVGALGPERLTLCGRFVAEHGAALRRVPELAGVALRTWTPERVVRSSWCAREEPVRWVTGTLPPPGDGAWAGRLDAARLAVFPLEAFARCRGLTMMVTRVDFLGAAAGMNGLTVNLRRLMTAIPAGVPVTCELAVGAPGVTAGV</sequence>
<comment type="caution">
    <text evidence="1">The sequence shown here is derived from an EMBL/GenBank/DDBJ whole genome shotgun (WGS) entry which is preliminary data.</text>
</comment>
<proteinExistence type="predicted"/>
<dbReference type="RefSeq" id="WP_211370683.1">
    <property type="nucleotide sequence ID" value="NZ_VCKY01000234.1"/>
</dbReference>
<accession>A0A5S4F0E4</accession>
<gene>
    <name evidence="1" type="ORF">ETD86_43595</name>
</gene>
<name>A0A5S4F0E4_9ACTN</name>
<keyword evidence="2" id="KW-1185">Reference proteome</keyword>
<dbReference type="Proteomes" id="UP000309128">
    <property type="component" value="Unassembled WGS sequence"/>
</dbReference>
<organism evidence="1 2">
    <name type="scientific">Nonomuraea turkmeniaca</name>
    <dbReference type="NCBI Taxonomy" id="103838"/>
    <lineage>
        <taxon>Bacteria</taxon>
        <taxon>Bacillati</taxon>
        <taxon>Actinomycetota</taxon>
        <taxon>Actinomycetes</taxon>
        <taxon>Streptosporangiales</taxon>
        <taxon>Streptosporangiaceae</taxon>
        <taxon>Nonomuraea</taxon>
    </lineage>
</organism>
<evidence type="ECO:0000313" key="2">
    <source>
        <dbReference type="Proteomes" id="UP000309128"/>
    </source>
</evidence>
<reference evidence="1 2" key="1">
    <citation type="submission" date="2019-05" db="EMBL/GenBank/DDBJ databases">
        <title>Draft genome sequence of Nonomuraea turkmeniaca DSM 43926.</title>
        <authorList>
            <person name="Saricaoglu S."/>
            <person name="Isik K."/>
        </authorList>
    </citation>
    <scope>NUCLEOTIDE SEQUENCE [LARGE SCALE GENOMIC DNA]</scope>
    <source>
        <strain evidence="1 2">DSM 43926</strain>
    </source>
</reference>
<protein>
    <submittedName>
        <fullName evidence="1">Uncharacterized protein</fullName>
    </submittedName>
</protein>